<dbReference type="Pfam" id="PF18844">
    <property type="entry name" value="baeRF_family2"/>
    <property type="match status" value="1"/>
</dbReference>
<keyword evidence="2" id="KW-1185">Reference proteome</keyword>
<evidence type="ECO:0000313" key="2">
    <source>
        <dbReference type="Proteomes" id="UP001218629"/>
    </source>
</evidence>
<accession>A0ABY8AMT0</accession>
<dbReference type="InterPro" id="IPR040701">
    <property type="entry name" value="Bact_RF_family2"/>
</dbReference>
<reference evidence="1 2" key="1">
    <citation type="submission" date="2022-03" db="EMBL/GenBank/DDBJ databases">
        <title>Streptomyces yunnanensis P86,complete genome.</title>
        <authorList>
            <person name="Chen S."/>
            <person name="Zhang Q."/>
        </authorList>
    </citation>
    <scope>NUCLEOTIDE SEQUENCE [LARGE SCALE GENOMIC DNA]</scope>
    <source>
        <strain evidence="1 2">P86</strain>
    </source>
</reference>
<evidence type="ECO:0000313" key="1">
    <source>
        <dbReference type="EMBL" id="WEB44906.1"/>
    </source>
</evidence>
<gene>
    <name evidence="1" type="ORF">MOV08_40220</name>
</gene>
<dbReference type="EMBL" id="CP095749">
    <property type="protein sequence ID" value="WEB44906.1"/>
    <property type="molecule type" value="Genomic_DNA"/>
</dbReference>
<sequence>MPRPQAVVVVAMRLTFLEPLYKQPGPFVSVYVDTSREGTGGDPDVALALRWRRLRDTLVAEGADEDSITAVGGTVGCDADVPGAHGQALFTAHGALVLRGELPDPPVHDTAHFGALPDTMPLIAQHAPEIPYLAVYVHYTGRHTVEAAGRVHVEAEAGRWPLTRVTPGERLDERVPVADWPRGAERLGRLLAAQALRIGAETLVLAGDTWARGILARRLPGRLRGRVTTVDAGGVPRPGRALLEGWLERLFRGRMAAHDQALVGALLAQRARRGAAAEGLADTVAALQRGQVGTLFLNDRGHSAPPVLWVGPEPAHLALTEGELRSYGVRAVRREHADAALARALVGTGAELVLVPERWLRLRDGAGALLRYADSPASSP</sequence>
<name>A0ABY8AMT0_9ACTN</name>
<protein>
    <submittedName>
        <fullName evidence="1">Uncharacterized protein</fullName>
    </submittedName>
</protein>
<dbReference type="Proteomes" id="UP001218629">
    <property type="component" value="Chromosome"/>
</dbReference>
<dbReference type="RefSeq" id="WP_275311115.1">
    <property type="nucleotide sequence ID" value="NZ_CP095749.1"/>
</dbReference>
<organism evidence="1 2">
    <name type="scientific">Streptomyces yunnanensis</name>
    <dbReference type="NCBI Taxonomy" id="156453"/>
    <lineage>
        <taxon>Bacteria</taxon>
        <taxon>Bacillati</taxon>
        <taxon>Actinomycetota</taxon>
        <taxon>Actinomycetes</taxon>
        <taxon>Kitasatosporales</taxon>
        <taxon>Streptomycetaceae</taxon>
        <taxon>Streptomyces</taxon>
    </lineage>
</organism>
<proteinExistence type="predicted"/>